<feature type="non-terminal residue" evidence="1">
    <location>
        <position position="184"/>
    </location>
</feature>
<evidence type="ECO:0000313" key="1">
    <source>
        <dbReference type="EMBL" id="EKC54476.1"/>
    </source>
</evidence>
<dbReference type="Gene3D" id="3.40.50.1820">
    <property type="entry name" value="alpha/beta hydrolase"/>
    <property type="match status" value="1"/>
</dbReference>
<organism evidence="1">
    <name type="scientific">human gut metagenome</name>
    <dbReference type="NCBI Taxonomy" id="408170"/>
    <lineage>
        <taxon>unclassified sequences</taxon>
        <taxon>metagenomes</taxon>
        <taxon>organismal metagenomes</taxon>
    </lineage>
</organism>
<sequence length="184" mass="21929">GNQPKADAQNCYQGHFTRSLHDVMQDVSQRWGVRFKYNVDTVGRQLPYADFRIKPYSLEETLTNICKYFDFNWWKQNGNVYKIKPYEYPRRHTEEGEQMLAYLKTLYQNQEQFEARKDSVRKEVRRILGIDRYMDSLVHKKPILGKVRRYDGYTVQNICIETLPGEHVFGSIYTPIKKGKHPLI</sequence>
<feature type="non-terminal residue" evidence="1">
    <location>
        <position position="1"/>
    </location>
</feature>
<gene>
    <name evidence="1" type="ORF">LEA_15836</name>
</gene>
<accession>K1T4Y4</accession>
<dbReference type="AlphaFoldDB" id="K1T4Y4"/>
<dbReference type="InterPro" id="IPR029058">
    <property type="entry name" value="AB_hydrolase_fold"/>
</dbReference>
<dbReference type="EMBL" id="AJWY01010813">
    <property type="protein sequence ID" value="EKC54476.1"/>
    <property type="molecule type" value="Genomic_DNA"/>
</dbReference>
<name>K1T4Y4_9ZZZZ</name>
<protein>
    <submittedName>
        <fullName evidence="1">Uncharacterized protein</fullName>
    </submittedName>
</protein>
<reference evidence="1" key="1">
    <citation type="journal article" date="2013" name="Environ. Microbiol.">
        <title>Microbiota from the distal guts of lean and obese adolescents exhibit partial functional redundancy besides clear differences in community structure.</title>
        <authorList>
            <person name="Ferrer M."/>
            <person name="Ruiz A."/>
            <person name="Lanza F."/>
            <person name="Haange S.B."/>
            <person name="Oberbach A."/>
            <person name="Till H."/>
            <person name="Bargiela R."/>
            <person name="Campoy C."/>
            <person name="Segura M.T."/>
            <person name="Richter M."/>
            <person name="von Bergen M."/>
            <person name="Seifert J."/>
            <person name="Suarez A."/>
        </authorList>
    </citation>
    <scope>NUCLEOTIDE SEQUENCE</scope>
</reference>
<comment type="caution">
    <text evidence="1">The sequence shown here is derived from an EMBL/GenBank/DDBJ whole genome shotgun (WGS) entry which is preliminary data.</text>
</comment>
<proteinExistence type="predicted"/>